<protein>
    <submittedName>
        <fullName evidence="6">Phosphoglycolate phosphatase-like</fullName>
    </submittedName>
</protein>
<dbReference type="GO" id="GO:0005737">
    <property type="term" value="C:cytoplasm"/>
    <property type="evidence" value="ECO:0007669"/>
    <property type="project" value="TreeGrafter"/>
</dbReference>
<dbReference type="Proteomes" id="UP000192247">
    <property type="component" value="Unassembled WGS sequence"/>
</dbReference>
<comment type="caution">
    <text evidence="6">The sequence shown here is derived from an EMBL/GenBank/DDBJ whole genome shotgun (WGS) entry which is preliminary data.</text>
</comment>
<name>A0A1V9Y0K9_9ACAR</name>
<evidence type="ECO:0000256" key="2">
    <source>
        <dbReference type="PIRNR" id="PIRNR000915"/>
    </source>
</evidence>
<feature type="binding site" evidence="4">
    <location>
        <position position="215"/>
    </location>
    <ligand>
        <name>substrate</name>
    </ligand>
</feature>
<evidence type="ECO:0000256" key="1">
    <source>
        <dbReference type="ARBA" id="ARBA00022801"/>
    </source>
</evidence>
<dbReference type="NCBIfam" id="TIGR01460">
    <property type="entry name" value="HAD-SF-IIA"/>
    <property type="match status" value="1"/>
</dbReference>
<dbReference type="InterPro" id="IPR036412">
    <property type="entry name" value="HAD-like_sf"/>
</dbReference>
<dbReference type="Pfam" id="PF13344">
    <property type="entry name" value="Hydrolase_6"/>
    <property type="match status" value="1"/>
</dbReference>
<organism evidence="6 7">
    <name type="scientific">Tropilaelaps mercedesae</name>
    <dbReference type="NCBI Taxonomy" id="418985"/>
    <lineage>
        <taxon>Eukaryota</taxon>
        <taxon>Metazoa</taxon>
        <taxon>Ecdysozoa</taxon>
        <taxon>Arthropoda</taxon>
        <taxon>Chelicerata</taxon>
        <taxon>Arachnida</taxon>
        <taxon>Acari</taxon>
        <taxon>Parasitiformes</taxon>
        <taxon>Mesostigmata</taxon>
        <taxon>Gamasina</taxon>
        <taxon>Dermanyssoidea</taxon>
        <taxon>Laelapidae</taxon>
        <taxon>Tropilaelaps</taxon>
    </lineage>
</organism>
<dbReference type="AlphaFoldDB" id="A0A1V9Y0K9"/>
<comment type="similarity">
    <text evidence="2">Belongs to the HAD-like hydrolase superfamily.</text>
</comment>
<keyword evidence="5" id="KW-0479">Metal-binding</keyword>
<dbReference type="GO" id="GO:0016791">
    <property type="term" value="F:phosphatase activity"/>
    <property type="evidence" value="ECO:0007669"/>
    <property type="project" value="InterPro"/>
</dbReference>
<dbReference type="InterPro" id="IPR023214">
    <property type="entry name" value="HAD_sf"/>
</dbReference>
<feature type="binding site" evidence="5">
    <location>
        <position position="23"/>
    </location>
    <ligand>
        <name>Mg(2+)</name>
        <dbReference type="ChEBI" id="CHEBI:18420"/>
    </ligand>
</feature>
<reference evidence="6 7" key="1">
    <citation type="journal article" date="2017" name="Gigascience">
        <title>Draft genome of the honey bee ectoparasitic mite, Tropilaelaps mercedesae, is shaped by the parasitic life history.</title>
        <authorList>
            <person name="Dong X."/>
            <person name="Armstrong S.D."/>
            <person name="Xia D."/>
            <person name="Makepeace B.L."/>
            <person name="Darby A.C."/>
            <person name="Kadowaki T."/>
        </authorList>
    </citation>
    <scope>NUCLEOTIDE SEQUENCE [LARGE SCALE GENOMIC DNA]</scope>
    <source>
        <strain evidence="6">Wuxi-XJTLU</strain>
    </source>
</reference>
<dbReference type="PANTHER" id="PTHR19288">
    <property type="entry name" value="4-NITROPHENYLPHOSPHATASE-RELATED"/>
    <property type="match status" value="1"/>
</dbReference>
<evidence type="ECO:0000256" key="4">
    <source>
        <dbReference type="PIRSR" id="PIRSR000915-2"/>
    </source>
</evidence>
<keyword evidence="7" id="KW-1185">Reference proteome</keyword>
<accession>A0A1V9Y0K9</accession>
<dbReference type="GO" id="GO:0046872">
    <property type="term" value="F:metal ion binding"/>
    <property type="evidence" value="ECO:0007669"/>
    <property type="project" value="UniProtKB-KW"/>
</dbReference>
<proteinExistence type="inferred from homology"/>
<keyword evidence="1 2" id="KW-0378">Hydrolase</keyword>
<dbReference type="PANTHER" id="PTHR19288:SF93">
    <property type="entry name" value="FI11325P-RELATED"/>
    <property type="match status" value="1"/>
</dbReference>
<feature type="binding site" evidence="5">
    <location>
        <position position="25"/>
    </location>
    <ligand>
        <name>Mg(2+)</name>
        <dbReference type="ChEBI" id="CHEBI:18420"/>
    </ligand>
</feature>
<feature type="active site" description="Nucleophile" evidence="3">
    <location>
        <position position="25"/>
    </location>
</feature>
<dbReference type="InterPro" id="IPR006357">
    <property type="entry name" value="HAD-SF_hydro_IIA"/>
</dbReference>
<gene>
    <name evidence="6" type="ORF">BIW11_05865</name>
</gene>
<evidence type="ECO:0000313" key="6">
    <source>
        <dbReference type="EMBL" id="OQR79251.1"/>
    </source>
</evidence>
<evidence type="ECO:0000313" key="7">
    <source>
        <dbReference type="Proteomes" id="UP000192247"/>
    </source>
</evidence>
<feature type="binding site" evidence="5">
    <location>
        <position position="241"/>
    </location>
    <ligand>
        <name>Mg(2+)</name>
        <dbReference type="ChEBI" id="CHEBI:18420"/>
    </ligand>
</feature>
<dbReference type="EMBL" id="MNPL01001341">
    <property type="protein sequence ID" value="OQR79251.1"/>
    <property type="molecule type" value="Genomic_DNA"/>
</dbReference>
<dbReference type="Pfam" id="PF13242">
    <property type="entry name" value="Hydrolase_like"/>
    <property type="match status" value="1"/>
</dbReference>
<sequence>MGTLLTEKEWLAVLPTIKYVLSDCDGVLWNGDRAIDGSRECLEKLRKLGKEVFYVTNNSTKTREDGVNHCHKLKFQAQLNDIYSTAYATGAFLKNKGVKSIYLIGSRALWQEITSQGISCNEQGPDKTDAEWDSLKNIDLGDPVEAVVIGYDPHFSMSKVCRAASYLLNPKCLFIGTNEDQTLPTDRKDIAVPGTGCVVSSVQTASGRQPTIIGKPHPTLIELLRNDHPDITPQNALFIGDRLNTDIELGRRQGFRTLLVESGVHKRTDIDPEKAPTYYLPSLGDLLKFMK</sequence>
<evidence type="ECO:0000256" key="3">
    <source>
        <dbReference type="PIRSR" id="PIRSR000915-1"/>
    </source>
</evidence>
<dbReference type="SUPFAM" id="SSF56784">
    <property type="entry name" value="HAD-like"/>
    <property type="match status" value="1"/>
</dbReference>
<evidence type="ECO:0000256" key="5">
    <source>
        <dbReference type="PIRSR" id="PIRSR000915-3"/>
    </source>
</evidence>
<keyword evidence="5" id="KW-0460">Magnesium</keyword>
<feature type="active site" description="Nucleophile" evidence="3">
    <location>
        <position position="23"/>
    </location>
</feature>
<dbReference type="Gene3D" id="3.40.50.1000">
    <property type="entry name" value="HAD superfamily/HAD-like"/>
    <property type="match status" value="2"/>
</dbReference>
<dbReference type="FunCoup" id="A0A1V9Y0K9">
    <property type="interactions" value="1017"/>
</dbReference>
<dbReference type="InterPro" id="IPR006349">
    <property type="entry name" value="PGP_euk"/>
</dbReference>
<dbReference type="STRING" id="418985.A0A1V9Y0K9"/>
<dbReference type="InParanoid" id="A0A1V9Y0K9"/>
<dbReference type="OrthoDB" id="413953at2759"/>
<dbReference type="NCBIfam" id="TIGR01452">
    <property type="entry name" value="PGP_euk"/>
    <property type="match status" value="1"/>
</dbReference>
<dbReference type="PIRSF" id="PIRSF000915">
    <property type="entry name" value="PGP-type_phosphatase"/>
    <property type="match status" value="1"/>
</dbReference>
<comment type="cofactor">
    <cofactor evidence="5">
        <name>Mg(2+)</name>
        <dbReference type="ChEBI" id="CHEBI:18420"/>
    </cofactor>
    <text evidence="5">Divalent metal ions. Mg(2+) is the most effective.</text>
</comment>